<protein>
    <submittedName>
        <fullName evidence="1">Phage XkdN-like protein</fullName>
    </submittedName>
</protein>
<dbReference type="EMBL" id="UGTH01000001">
    <property type="protein sequence ID" value="SUB74382.1"/>
    <property type="molecule type" value="Genomic_DNA"/>
</dbReference>
<sequence>MSLTGFFKENVVSAFNEKQIVVSDRFKDENGEVLKWTIKPMKASQILEASDNAVVTRGRTAEFKSSQYFLGIVINSVVYPDLNNAELQDSYGVMDSYSLLNAMLNAEEFQRLQTECNKINGLDKTFEDLKDEVKN</sequence>
<dbReference type="Proteomes" id="UP000254777">
    <property type="component" value="Unassembled WGS sequence"/>
</dbReference>
<reference evidence="1 2" key="1">
    <citation type="submission" date="2018-06" db="EMBL/GenBank/DDBJ databases">
        <authorList>
            <consortium name="Pathogen Informatics"/>
            <person name="Doyle S."/>
        </authorList>
    </citation>
    <scope>NUCLEOTIDE SEQUENCE [LARGE SCALE GENOMIC DNA]</scope>
    <source>
        <strain evidence="1 2">NCTC11088</strain>
    </source>
</reference>
<evidence type="ECO:0000313" key="2">
    <source>
        <dbReference type="Proteomes" id="UP000254777"/>
    </source>
</evidence>
<dbReference type="AlphaFoldDB" id="A0A379D9W1"/>
<dbReference type="Gene3D" id="3.30.2220.30">
    <property type="match status" value="1"/>
</dbReference>
<dbReference type="Pfam" id="PF08890">
    <property type="entry name" value="Phage_TAC_5"/>
    <property type="match status" value="1"/>
</dbReference>
<evidence type="ECO:0000313" key="1">
    <source>
        <dbReference type="EMBL" id="SUB74382.1"/>
    </source>
</evidence>
<accession>A0A379D9W1</accession>
<dbReference type="InterPro" id="IPR014986">
    <property type="entry name" value="XkdN-like"/>
</dbReference>
<gene>
    <name evidence="1" type="primary">yqbN</name>
    <name evidence="1" type="ORF">NCTC11088_00113</name>
</gene>
<organism evidence="1 2">
    <name type="scientific">Peptoniphilus indolicus</name>
    <dbReference type="NCBI Taxonomy" id="33030"/>
    <lineage>
        <taxon>Bacteria</taxon>
        <taxon>Bacillati</taxon>
        <taxon>Bacillota</taxon>
        <taxon>Tissierellia</taxon>
        <taxon>Tissierellales</taxon>
        <taxon>Peptoniphilaceae</taxon>
        <taxon>Peptoniphilus</taxon>
    </lineage>
</organism>
<dbReference type="RefSeq" id="WP_004822484.1">
    <property type="nucleotide sequence ID" value="NZ_UGTH01000001.1"/>
</dbReference>
<dbReference type="InterPro" id="IPR038559">
    <property type="entry name" value="XkdN-like_sf"/>
</dbReference>
<name>A0A379D9W1_9FIRM</name>
<proteinExistence type="predicted"/>